<comment type="caution">
    <text evidence="1">The sequence shown here is derived from an EMBL/GenBank/DDBJ whole genome shotgun (WGS) entry which is preliminary data.</text>
</comment>
<gene>
    <name evidence="1" type="ORF">HA237_06745</name>
    <name evidence="2" type="ORF">J4224_02150</name>
</gene>
<name>A0A7J4IU48_9ARCH</name>
<dbReference type="Proteomes" id="UP000683213">
    <property type="component" value="Unassembled WGS sequence"/>
</dbReference>
<protein>
    <submittedName>
        <fullName evidence="1">Uncharacterized protein</fullName>
    </submittedName>
</protein>
<evidence type="ECO:0000313" key="2">
    <source>
        <dbReference type="EMBL" id="MBS3059206.1"/>
    </source>
</evidence>
<evidence type="ECO:0000313" key="1">
    <source>
        <dbReference type="EMBL" id="HIH09023.1"/>
    </source>
</evidence>
<sequence>MRYATDFLRNSEQHAKFFMFPEVFFDWVFTKQGAKKWFSKQILYEIIKGKVRRPHSTFVSFRPRKELVRKPTRNDYAVNALADKIKREGSVFLKPTGMMASEGWGIARIQKNGNTLVITVSEDTAFKSLAETLPLGSFRVAGDKKIEILLSRERSIQRVLGEISSARFAYRHIAEREIRMPLYEGRKWEIRTIVQSPERKPTVVGHFAKVGGDNIAANVALGGREEEASRVISGIYKTLYPHKTKAGIGVLASEFFRRANAEAEKAMGAINSHIQRMAEKYITGLPKSEFYAREAAVDITGELNPQTGKIEPVVGEVQYPIFGGAETGLKKFDPVGYRRYKENRKGMVAQGKEVLMHAFGL</sequence>
<evidence type="ECO:0000313" key="3">
    <source>
        <dbReference type="Proteomes" id="UP000577419"/>
    </source>
</evidence>
<dbReference type="Proteomes" id="UP000577419">
    <property type="component" value="Unassembled WGS sequence"/>
</dbReference>
<reference evidence="2" key="3">
    <citation type="submission" date="2021-05" db="EMBL/GenBank/DDBJ databases">
        <title>Protein family content uncovers lineage relationships and bacterial pathway maintenance mechanisms in DPANN archaea.</title>
        <authorList>
            <person name="Castelle C.J."/>
            <person name="Meheust R."/>
            <person name="Jaffe A.L."/>
            <person name="Seitz K."/>
            <person name="Gong X."/>
            <person name="Baker B.J."/>
            <person name="Banfield J.F."/>
        </authorList>
    </citation>
    <scope>NUCLEOTIDE SEQUENCE</scope>
    <source>
        <strain evidence="2">RIFCSPHIGHO2_01_FULL_GW2011_AR10_43_9</strain>
    </source>
</reference>
<dbReference type="AlphaFoldDB" id="A0A7J4IU48"/>
<proteinExistence type="predicted"/>
<reference evidence="2" key="2">
    <citation type="submission" date="2021-03" db="EMBL/GenBank/DDBJ databases">
        <authorList>
            <person name="Jaffe A."/>
        </authorList>
    </citation>
    <scope>NUCLEOTIDE SEQUENCE</scope>
    <source>
        <strain evidence="2">RIFCSPHIGHO2_01_FULL_GW2011_AR10_43_9</strain>
    </source>
</reference>
<accession>A0A7J4IU48</accession>
<dbReference type="EMBL" id="DUFG01000036">
    <property type="protein sequence ID" value="HIH09023.1"/>
    <property type="molecule type" value="Genomic_DNA"/>
</dbReference>
<dbReference type="EMBL" id="JAGVWF010000029">
    <property type="protein sequence ID" value="MBS3059206.1"/>
    <property type="molecule type" value="Genomic_DNA"/>
</dbReference>
<reference evidence="3" key="1">
    <citation type="journal article" date="2020" name="bioRxiv">
        <title>A rank-normalized archaeal taxonomy based on genome phylogeny resolves widespread incomplete and uneven classifications.</title>
        <authorList>
            <person name="Rinke C."/>
            <person name="Chuvochina M."/>
            <person name="Mussig A.J."/>
            <person name="Chaumeil P.-A."/>
            <person name="Waite D.W."/>
            <person name="Whitman W.B."/>
            <person name="Parks D.H."/>
            <person name="Hugenholtz P."/>
        </authorList>
    </citation>
    <scope>NUCLEOTIDE SEQUENCE [LARGE SCALE GENOMIC DNA]</scope>
</reference>
<organism evidence="1 3">
    <name type="scientific">Candidatus Iainarchaeum sp</name>
    <dbReference type="NCBI Taxonomy" id="3101447"/>
    <lineage>
        <taxon>Archaea</taxon>
        <taxon>Candidatus Iainarchaeota</taxon>
        <taxon>Candidatus Iainarchaeia</taxon>
        <taxon>Candidatus Iainarchaeales</taxon>
        <taxon>Candidatus Iainarchaeaceae</taxon>
        <taxon>Candidatus Iainarchaeum</taxon>
    </lineage>
</organism>